<dbReference type="Pfam" id="PF00126">
    <property type="entry name" value="HTH_1"/>
    <property type="match status" value="1"/>
</dbReference>
<dbReference type="KEGG" id="alt:ambt_01045"/>
<dbReference type="InterPro" id="IPR058163">
    <property type="entry name" value="LysR-type_TF_proteobact-type"/>
</dbReference>
<gene>
    <name evidence="6" type="ordered locus">ambt_01045</name>
</gene>
<organism evidence="6 7">
    <name type="scientific">Alteromonas naphthalenivorans</name>
    <dbReference type="NCBI Taxonomy" id="715451"/>
    <lineage>
        <taxon>Bacteria</taxon>
        <taxon>Pseudomonadati</taxon>
        <taxon>Pseudomonadota</taxon>
        <taxon>Gammaproteobacteria</taxon>
        <taxon>Alteromonadales</taxon>
        <taxon>Alteromonadaceae</taxon>
        <taxon>Alteromonas/Salinimonas group</taxon>
        <taxon>Alteromonas</taxon>
    </lineage>
</organism>
<dbReference type="CDD" id="cd08422">
    <property type="entry name" value="PBP2_CrgA_like"/>
    <property type="match status" value="1"/>
</dbReference>
<dbReference type="GO" id="GO:0003700">
    <property type="term" value="F:DNA-binding transcription factor activity"/>
    <property type="evidence" value="ECO:0007669"/>
    <property type="project" value="InterPro"/>
</dbReference>
<dbReference type="GO" id="GO:0006351">
    <property type="term" value="P:DNA-templated transcription"/>
    <property type="evidence" value="ECO:0007669"/>
    <property type="project" value="TreeGrafter"/>
</dbReference>
<dbReference type="Pfam" id="PF03466">
    <property type="entry name" value="LysR_substrate"/>
    <property type="match status" value="1"/>
</dbReference>
<feature type="domain" description="HTH lysR-type" evidence="5">
    <location>
        <begin position="9"/>
        <end position="59"/>
    </location>
</feature>
<dbReference type="Gene3D" id="3.40.190.290">
    <property type="match status" value="1"/>
</dbReference>
<proteinExistence type="inferred from homology"/>
<evidence type="ECO:0000256" key="2">
    <source>
        <dbReference type="ARBA" id="ARBA00023015"/>
    </source>
</evidence>
<evidence type="ECO:0000256" key="1">
    <source>
        <dbReference type="ARBA" id="ARBA00009437"/>
    </source>
</evidence>
<dbReference type="PANTHER" id="PTHR30537:SF21">
    <property type="entry name" value="HTH-TYPE TRANSCRIPTIONAL REGULATOR SINR-RELATED"/>
    <property type="match status" value="1"/>
</dbReference>
<dbReference type="EMBL" id="CP002339">
    <property type="protein sequence ID" value="AEF01766.1"/>
    <property type="molecule type" value="Genomic_DNA"/>
</dbReference>
<dbReference type="eggNOG" id="COG0583">
    <property type="taxonomic scope" value="Bacteria"/>
</dbReference>
<dbReference type="AlphaFoldDB" id="F5ZA75"/>
<protein>
    <submittedName>
        <fullName evidence="6">LysR family transcriptional regulator</fullName>
    </submittedName>
</protein>
<reference evidence="6 7" key="1">
    <citation type="journal article" date="2011" name="J. Bacteriol.">
        <title>Complete genome sequence of the polycyclic aromatic hydrocarbon-degrading bacterium Alteromonas sp. strain SN2.</title>
        <authorList>
            <person name="Jin H.M."/>
            <person name="Jeong H."/>
            <person name="Moon E.J."/>
            <person name="Math R.K."/>
            <person name="Lee K."/>
            <person name="Kim H.J."/>
            <person name="Jeon C.O."/>
            <person name="Oh T.K."/>
            <person name="Kim J.F."/>
        </authorList>
    </citation>
    <scope>NUCLEOTIDE SEQUENCE [LARGE SCALE GENOMIC DNA]</scope>
    <source>
        <strain evidence="7">JCM 17741 / KACC 18427 / KCTC 11700BP / SN2</strain>
    </source>
</reference>
<keyword evidence="3" id="KW-0238">DNA-binding</keyword>
<dbReference type="RefSeq" id="WP_013782708.1">
    <property type="nucleotide sequence ID" value="NC_015554.1"/>
</dbReference>
<dbReference type="Proteomes" id="UP000000683">
    <property type="component" value="Chromosome"/>
</dbReference>
<dbReference type="InterPro" id="IPR036388">
    <property type="entry name" value="WH-like_DNA-bd_sf"/>
</dbReference>
<dbReference type="HOGENOM" id="CLU_039613_16_2_6"/>
<evidence type="ECO:0000256" key="4">
    <source>
        <dbReference type="ARBA" id="ARBA00023163"/>
    </source>
</evidence>
<sequence>MSIYSEVGAFHAVVEQGSFIGAAKKLGVSSTAVSNSVKKLEARLNVRLLERSTRVVRETHEGRSFYQQSRLAFAKLEESFEEVKDKSEILAGEIVIAAPTDLAKTRLLGVLDSFLSIYPEVRFRVNTSDFVEDLYSGDIDIAIRYGIPSDSRLVARPLSDKRRVLCVSPDFILKHGHIQHPSELSHLPCICYKVRDKIDNEWVFYNRSGQRIQVKVNSQFCTDNSSIAREWAVRGKGIVYKSSVDVHEDIKKGRLVTALNQFVGQESALNVIYPSARYQPLRVKYLIDCLIEFQW</sequence>
<evidence type="ECO:0000259" key="5">
    <source>
        <dbReference type="PROSITE" id="PS50931"/>
    </source>
</evidence>
<comment type="similarity">
    <text evidence="1">Belongs to the LysR transcriptional regulatory family.</text>
</comment>
<dbReference type="InterPro" id="IPR036390">
    <property type="entry name" value="WH_DNA-bd_sf"/>
</dbReference>
<dbReference type="SUPFAM" id="SSF46785">
    <property type="entry name" value="Winged helix' DNA-binding domain"/>
    <property type="match status" value="1"/>
</dbReference>
<name>F5ZA75_ALTNA</name>
<accession>F5ZA75</accession>
<keyword evidence="7" id="KW-1185">Reference proteome</keyword>
<dbReference type="OrthoDB" id="9786526at2"/>
<dbReference type="SUPFAM" id="SSF53850">
    <property type="entry name" value="Periplasmic binding protein-like II"/>
    <property type="match status" value="1"/>
</dbReference>
<keyword evidence="2" id="KW-0805">Transcription regulation</keyword>
<dbReference type="InterPro" id="IPR000847">
    <property type="entry name" value="LysR_HTH_N"/>
</dbReference>
<dbReference type="GO" id="GO:0043565">
    <property type="term" value="F:sequence-specific DNA binding"/>
    <property type="evidence" value="ECO:0007669"/>
    <property type="project" value="TreeGrafter"/>
</dbReference>
<evidence type="ECO:0000313" key="7">
    <source>
        <dbReference type="Proteomes" id="UP000000683"/>
    </source>
</evidence>
<dbReference type="FunFam" id="1.10.10.10:FF:000001">
    <property type="entry name" value="LysR family transcriptional regulator"/>
    <property type="match status" value="1"/>
</dbReference>
<evidence type="ECO:0000256" key="3">
    <source>
        <dbReference type="ARBA" id="ARBA00023125"/>
    </source>
</evidence>
<evidence type="ECO:0000313" key="6">
    <source>
        <dbReference type="EMBL" id="AEF01766.1"/>
    </source>
</evidence>
<dbReference type="InterPro" id="IPR005119">
    <property type="entry name" value="LysR_subst-bd"/>
</dbReference>
<dbReference type="PANTHER" id="PTHR30537">
    <property type="entry name" value="HTH-TYPE TRANSCRIPTIONAL REGULATOR"/>
    <property type="match status" value="1"/>
</dbReference>
<keyword evidence="4" id="KW-0804">Transcription</keyword>
<dbReference type="Gene3D" id="1.10.10.10">
    <property type="entry name" value="Winged helix-like DNA-binding domain superfamily/Winged helix DNA-binding domain"/>
    <property type="match status" value="1"/>
</dbReference>
<dbReference type="PROSITE" id="PS50931">
    <property type="entry name" value="HTH_LYSR"/>
    <property type="match status" value="1"/>
</dbReference>